<dbReference type="AlphaFoldDB" id="A0A9C6XAZ1"/>
<protein>
    <submittedName>
        <fullName evidence="5">Adenylate kinase</fullName>
    </submittedName>
</protein>
<dbReference type="Pfam" id="PF00406">
    <property type="entry name" value="ADK"/>
    <property type="match status" value="1"/>
</dbReference>
<dbReference type="KEGG" id="foc:113209555"/>
<dbReference type="InterPro" id="IPR000850">
    <property type="entry name" value="Adenylat/UMP-CMP_kin"/>
</dbReference>
<gene>
    <name evidence="5" type="primary">LOC113209555</name>
</gene>
<dbReference type="GO" id="GO:0019205">
    <property type="term" value="F:nucleobase-containing compound kinase activity"/>
    <property type="evidence" value="ECO:0007669"/>
    <property type="project" value="InterPro"/>
</dbReference>
<dbReference type="RefSeq" id="XP_052132426.1">
    <property type="nucleotide sequence ID" value="XM_052276466.1"/>
</dbReference>
<evidence type="ECO:0000313" key="4">
    <source>
        <dbReference type="Proteomes" id="UP000504606"/>
    </source>
</evidence>
<dbReference type="GO" id="GO:0006139">
    <property type="term" value="P:nucleobase-containing compound metabolic process"/>
    <property type="evidence" value="ECO:0007669"/>
    <property type="project" value="InterPro"/>
</dbReference>
<dbReference type="GO" id="GO:0005524">
    <property type="term" value="F:ATP binding"/>
    <property type="evidence" value="ECO:0007669"/>
    <property type="project" value="InterPro"/>
</dbReference>
<evidence type="ECO:0000256" key="2">
    <source>
        <dbReference type="ARBA" id="ARBA00022741"/>
    </source>
</evidence>
<sequence length="306" mass="32994">GPGSNKSSLCQKAARQTPGWAHVSIGRLLRQAAEQAPDPRQGGDAHLVRHAISNGEMVLPAYVIQLLESALNANARAQGIIVDGFPRDMSQVLDFESRFKQQPPVLLLDCSKLQLGRGRLDDTVAAFRRRLELFRELTLPMLRTMDQENRLTIVDGDTDSKQVQDEFYRAVQGHMESLRLSPGGGGGPGLQGVLPRAEMQFDTMLHDLEAEDEPPGPPVVANGPRRTGGARPIANGVALGVNSHALHGPAGGANNGSLFGGAVNPPGRTRVPVHVLNGGYPQPRPSRDTIRHMYADVEAYPVDSHM</sequence>
<dbReference type="Gene3D" id="3.40.50.300">
    <property type="entry name" value="P-loop containing nucleotide triphosphate hydrolases"/>
    <property type="match status" value="1"/>
</dbReference>
<dbReference type="InterPro" id="IPR027417">
    <property type="entry name" value="P-loop_NTPase"/>
</dbReference>
<dbReference type="CDD" id="cd01428">
    <property type="entry name" value="ADK"/>
    <property type="match status" value="1"/>
</dbReference>
<evidence type="ECO:0000256" key="3">
    <source>
        <dbReference type="ARBA" id="ARBA00022777"/>
    </source>
</evidence>
<dbReference type="PROSITE" id="PS00113">
    <property type="entry name" value="ADENYLATE_KINASE"/>
    <property type="match status" value="1"/>
</dbReference>
<dbReference type="SUPFAM" id="SSF52540">
    <property type="entry name" value="P-loop containing nucleoside triphosphate hydrolases"/>
    <property type="match status" value="1"/>
</dbReference>
<keyword evidence="3 5" id="KW-0418">Kinase</keyword>
<dbReference type="GeneID" id="113209555"/>
<evidence type="ECO:0000313" key="5">
    <source>
        <dbReference type="RefSeq" id="XP_052132426.1"/>
    </source>
</evidence>
<dbReference type="PANTHER" id="PTHR23359">
    <property type="entry name" value="NUCLEOTIDE KINASE"/>
    <property type="match status" value="1"/>
</dbReference>
<dbReference type="OrthoDB" id="6436361at2759"/>
<accession>A0A9C6XAZ1</accession>
<feature type="non-terminal residue" evidence="5">
    <location>
        <position position="1"/>
    </location>
</feature>
<proteinExistence type="predicted"/>
<evidence type="ECO:0000256" key="1">
    <source>
        <dbReference type="ARBA" id="ARBA00022679"/>
    </source>
</evidence>
<dbReference type="InterPro" id="IPR033690">
    <property type="entry name" value="Adenylat_kinase_CS"/>
</dbReference>
<organism evidence="4 5">
    <name type="scientific">Frankliniella occidentalis</name>
    <name type="common">Western flower thrips</name>
    <name type="synonym">Euthrips occidentalis</name>
    <dbReference type="NCBI Taxonomy" id="133901"/>
    <lineage>
        <taxon>Eukaryota</taxon>
        <taxon>Metazoa</taxon>
        <taxon>Ecdysozoa</taxon>
        <taxon>Arthropoda</taxon>
        <taxon>Hexapoda</taxon>
        <taxon>Insecta</taxon>
        <taxon>Pterygota</taxon>
        <taxon>Neoptera</taxon>
        <taxon>Paraneoptera</taxon>
        <taxon>Thysanoptera</taxon>
        <taxon>Terebrantia</taxon>
        <taxon>Thripoidea</taxon>
        <taxon>Thripidae</taxon>
        <taxon>Frankliniella</taxon>
    </lineage>
</organism>
<reference evidence="5" key="1">
    <citation type="submission" date="2025-08" db="UniProtKB">
        <authorList>
            <consortium name="RefSeq"/>
        </authorList>
    </citation>
    <scope>IDENTIFICATION</scope>
    <source>
        <tissue evidence="5">Whole organism</tissue>
    </source>
</reference>
<keyword evidence="1" id="KW-0808">Transferase</keyword>
<keyword evidence="2" id="KW-0547">Nucleotide-binding</keyword>
<name>A0A9C6XAZ1_FRAOC</name>
<keyword evidence="4" id="KW-1185">Reference proteome</keyword>
<dbReference type="Proteomes" id="UP000504606">
    <property type="component" value="Unplaced"/>
</dbReference>